<feature type="active site" evidence="5">
    <location>
        <position position="246"/>
    </location>
</feature>
<dbReference type="InterPro" id="IPR016161">
    <property type="entry name" value="Ald_DH/histidinol_DH"/>
</dbReference>
<dbReference type="InterPro" id="IPR029510">
    <property type="entry name" value="Ald_DH_CS_GLU"/>
</dbReference>
<dbReference type="PANTHER" id="PTHR11699">
    <property type="entry name" value="ALDEHYDE DEHYDROGENASE-RELATED"/>
    <property type="match status" value="1"/>
</dbReference>
<evidence type="ECO:0000313" key="8">
    <source>
        <dbReference type="EMBL" id="KKP01433.1"/>
    </source>
</evidence>
<dbReference type="FunFam" id="3.40.605.10:FF:000007">
    <property type="entry name" value="NAD/NADP-dependent betaine aldehyde dehydrogenase"/>
    <property type="match status" value="1"/>
</dbReference>
<evidence type="ECO:0000259" key="7">
    <source>
        <dbReference type="Pfam" id="PF00171"/>
    </source>
</evidence>
<dbReference type="InterPro" id="IPR016162">
    <property type="entry name" value="Ald_DH_N"/>
</dbReference>
<protein>
    <recommendedName>
        <fullName evidence="3">aldehyde dehydrogenase (NAD(+))</fullName>
        <ecNumber evidence="3">1.2.1.3</ecNumber>
    </recommendedName>
</protein>
<dbReference type="OMA" id="IHKVAPA"/>
<gene>
    <name evidence="8" type="ORF">THAR02_06473</name>
</gene>
<evidence type="ECO:0000256" key="6">
    <source>
        <dbReference type="RuleBase" id="RU003345"/>
    </source>
</evidence>
<dbReference type="CDD" id="cd07106">
    <property type="entry name" value="ALDH_AldA-AAD23400"/>
    <property type="match status" value="1"/>
</dbReference>
<dbReference type="InterPro" id="IPR044086">
    <property type="entry name" value="LUC3-like"/>
</dbReference>
<proteinExistence type="inferred from homology"/>
<evidence type="ECO:0000256" key="1">
    <source>
        <dbReference type="ARBA" id="ARBA00009986"/>
    </source>
</evidence>
<dbReference type="OrthoDB" id="310895at2759"/>
<evidence type="ECO:0000256" key="3">
    <source>
        <dbReference type="ARBA" id="ARBA00024226"/>
    </source>
</evidence>
<comment type="similarity">
    <text evidence="1 6">Belongs to the aldehyde dehydrogenase family.</text>
</comment>
<dbReference type="Proteomes" id="UP000034112">
    <property type="component" value="Unassembled WGS sequence"/>
</dbReference>
<keyword evidence="2 6" id="KW-0560">Oxidoreductase</keyword>
<comment type="caution">
    <text evidence="8">The sequence shown here is derived from an EMBL/GenBank/DDBJ whole genome shotgun (WGS) entry which is preliminary data.</text>
</comment>
<comment type="catalytic activity">
    <reaction evidence="4">
        <text>an aldehyde + NAD(+) + H2O = a carboxylate + NADH + 2 H(+)</text>
        <dbReference type="Rhea" id="RHEA:16185"/>
        <dbReference type="ChEBI" id="CHEBI:15377"/>
        <dbReference type="ChEBI" id="CHEBI:15378"/>
        <dbReference type="ChEBI" id="CHEBI:17478"/>
        <dbReference type="ChEBI" id="CHEBI:29067"/>
        <dbReference type="ChEBI" id="CHEBI:57540"/>
        <dbReference type="ChEBI" id="CHEBI:57945"/>
        <dbReference type="EC" id="1.2.1.3"/>
    </reaction>
</comment>
<dbReference type="GO" id="GO:0004029">
    <property type="term" value="F:aldehyde dehydrogenase (NAD+) activity"/>
    <property type="evidence" value="ECO:0007669"/>
    <property type="project" value="UniProtKB-EC"/>
</dbReference>
<evidence type="ECO:0000256" key="5">
    <source>
        <dbReference type="PROSITE-ProRule" id="PRU10007"/>
    </source>
</evidence>
<dbReference type="Gene3D" id="3.40.309.10">
    <property type="entry name" value="Aldehyde Dehydrogenase, Chain A, domain 2"/>
    <property type="match status" value="1"/>
</dbReference>
<name>A0A0F9XMA1_TRIHA</name>
<reference evidence="9" key="1">
    <citation type="journal article" date="2015" name="Genome Announc.">
        <title>Draft whole-genome sequence of the biocontrol agent Trichoderma harzianum T6776.</title>
        <authorList>
            <person name="Baroncelli R."/>
            <person name="Piaggeschi G."/>
            <person name="Fiorini L."/>
            <person name="Bertolini E."/>
            <person name="Zapparata A."/>
            <person name="Pe M.E."/>
            <person name="Sarrocco S."/>
            <person name="Vannacci G."/>
        </authorList>
    </citation>
    <scope>NUCLEOTIDE SEQUENCE [LARGE SCALE GENOMIC DNA]</scope>
    <source>
        <strain evidence="9">T6776</strain>
    </source>
</reference>
<dbReference type="EC" id="1.2.1.3" evidence="3"/>
<dbReference type="SUPFAM" id="SSF53720">
    <property type="entry name" value="ALDH-like"/>
    <property type="match status" value="1"/>
</dbReference>
<dbReference type="AlphaFoldDB" id="A0A0F9XMA1"/>
<evidence type="ECO:0000256" key="4">
    <source>
        <dbReference type="ARBA" id="ARBA00049194"/>
    </source>
</evidence>
<dbReference type="Gene3D" id="3.40.605.10">
    <property type="entry name" value="Aldehyde Dehydrogenase, Chain A, domain 1"/>
    <property type="match status" value="1"/>
</dbReference>
<sequence>MAPLNFESFYNVIDGKLEATAETRHGINPATLEQLLPVPVSTRNEVNRAVEAAQRAAAAWAATPIEERKQKVIQYADAVDTLANEFGKMMTVEQGKPLSHAIGEAHGAAYFLKGFAKMDLPDRVVEDTEHRRVVTRYVPVGVCVGIVPWNFPMTTLTFKMGPALVAGCTIILKPFPFTPYCGLKMVELAQQFFPPGVVQVLSGDDSLGPLLTEHPDVAKVSFTGSTGTGIRVLQSSAPSLKRVTLELGGNDPAIICSDIDIPKVAARVAMKSFVNSGQVCISIKRLYVHSSIYQEFMTELSKATKSLVVGNGMNESTDLGPIQNAMQYERLKDFVASIKRDKLTIAVGDLENTFSTGNGYFMSPLLLDNPPEDSRAVVEEPFGPILPVLKWDTEKDVIQRANHSADGLGASVWSRDMAQAERMAGQLQAGLVWINNHQELRVDAVFGGHKNSGIGSELGIEGLKAYCLTQSVIHDKFGA</sequence>
<dbReference type="EMBL" id="JOKZ01000196">
    <property type="protein sequence ID" value="KKP01433.1"/>
    <property type="molecule type" value="Genomic_DNA"/>
</dbReference>
<evidence type="ECO:0000256" key="2">
    <source>
        <dbReference type="ARBA" id="ARBA00023002"/>
    </source>
</evidence>
<dbReference type="InterPro" id="IPR015590">
    <property type="entry name" value="Aldehyde_DH_dom"/>
</dbReference>
<dbReference type="InterPro" id="IPR016163">
    <property type="entry name" value="Ald_DH_C"/>
</dbReference>
<evidence type="ECO:0000313" key="9">
    <source>
        <dbReference type="Proteomes" id="UP000034112"/>
    </source>
</evidence>
<organism evidence="8 9">
    <name type="scientific">Trichoderma harzianum</name>
    <name type="common">Hypocrea lixii</name>
    <dbReference type="NCBI Taxonomy" id="5544"/>
    <lineage>
        <taxon>Eukaryota</taxon>
        <taxon>Fungi</taxon>
        <taxon>Dikarya</taxon>
        <taxon>Ascomycota</taxon>
        <taxon>Pezizomycotina</taxon>
        <taxon>Sordariomycetes</taxon>
        <taxon>Hypocreomycetidae</taxon>
        <taxon>Hypocreales</taxon>
        <taxon>Hypocreaceae</taxon>
        <taxon>Trichoderma</taxon>
    </lineage>
</organism>
<feature type="domain" description="Aldehyde dehydrogenase" evidence="7">
    <location>
        <begin position="22"/>
        <end position="472"/>
    </location>
</feature>
<dbReference type="PROSITE" id="PS00687">
    <property type="entry name" value="ALDEHYDE_DEHYDR_GLU"/>
    <property type="match status" value="1"/>
</dbReference>
<dbReference type="Pfam" id="PF00171">
    <property type="entry name" value="Aldedh"/>
    <property type="match status" value="1"/>
</dbReference>
<dbReference type="FunFam" id="3.40.309.10:FF:000009">
    <property type="entry name" value="Aldehyde dehydrogenase A"/>
    <property type="match status" value="1"/>
</dbReference>
<accession>A0A0F9XMA1</accession>